<dbReference type="GO" id="GO:0006281">
    <property type="term" value="P:DNA repair"/>
    <property type="evidence" value="ECO:0007669"/>
    <property type="project" value="UniProtKB-KW"/>
</dbReference>
<dbReference type="OrthoDB" id="9808813at2"/>
<dbReference type="EMBL" id="SMTF01000001">
    <property type="protein sequence ID" value="TDK28581.1"/>
    <property type="molecule type" value="Genomic_DNA"/>
</dbReference>
<dbReference type="InterPro" id="IPR050116">
    <property type="entry name" value="DNA_polymerase-Y"/>
</dbReference>
<keyword evidence="4" id="KW-0234">DNA repair</keyword>
<reference evidence="7 8" key="1">
    <citation type="submission" date="2019-03" db="EMBL/GenBank/DDBJ databases">
        <title>Luteimonas zhaokaii sp.nov., isolated from the rectal contents of Plateau pika in Yushu, Qinghai Province, China.</title>
        <authorList>
            <person name="Zhang G."/>
        </authorList>
    </citation>
    <scope>NUCLEOTIDE SEQUENCE [LARGE SCALE GENOMIC DNA]</scope>
    <source>
        <strain evidence="7 8">B9</strain>
    </source>
</reference>
<evidence type="ECO:0000256" key="1">
    <source>
        <dbReference type="ARBA" id="ARBA00010945"/>
    </source>
</evidence>
<dbReference type="InterPro" id="IPR036775">
    <property type="entry name" value="DNA_pol_Y-fam_lit_finger_sf"/>
</dbReference>
<evidence type="ECO:0000313" key="7">
    <source>
        <dbReference type="EMBL" id="TDK28581.1"/>
    </source>
</evidence>
<keyword evidence="8" id="KW-1185">Reference proteome</keyword>
<dbReference type="GO" id="GO:0005829">
    <property type="term" value="C:cytosol"/>
    <property type="evidence" value="ECO:0007669"/>
    <property type="project" value="TreeGrafter"/>
</dbReference>
<evidence type="ECO:0000259" key="6">
    <source>
        <dbReference type="PROSITE" id="PS50173"/>
    </source>
</evidence>
<dbReference type="Pfam" id="PF11799">
    <property type="entry name" value="IMS_C"/>
    <property type="match status" value="1"/>
</dbReference>
<dbReference type="AlphaFoldDB" id="A0A4R5U4B9"/>
<keyword evidence="5" id="KW-0742">SOS response</keyword>
<dbReference type="Gene3D" id="3.30.70.270">
    <property type="match status" value="1"/>
</dbReference>
<protein>
    <submittedName>
        <fullName evidence="7">Y-family DNA polymerase</fullName>
    </submittedName>
</protein>
<evidence type="ECO:0000313" key="8">
    <source>
        <dbReference type="Proteomes" id="UP000294796"/>
    </source>
</evidence>
<dbReference type="GO" id="GO:0009432">
    <property type="term" value="P:SOS response"/>
    <property type="evidence" value="ECO:0007669"/>
    <property type="project" value="UniProtKB-KW"/>
</dbReference>
<dbReference type="PANTHER" id="PTHR11076:SF34">
    <property type="entry name" value="PROTEIN UMUC"/>
    <property type="match status" value="1"/>
</dbReference>
<feature type="domain" description="UmuC" evidence="6">
    <location>
        <begin position="2"/>
        <end position="180"/>
    </location>
</feature>
<dbReference type="InterPro" id="IPR043502">
    <property type="entry name" value="DNA/RNA_pol_sf"/>
</dbReference>
<keyword evidence="2" id="KW-0227">DNA damage</keyword>
<name>A0A4R5U4B9_9GAMM</name>
<accession>A0A4R5U4B9</accession>
<dbReference type="InterPro" id="IPR025188">
    <property type="entry name" value="DUF4113"/>
</dbReference>
<evidence type="ECO:0000256" key="4">
    <source>
        <dbReference type="ARBA" id="ARBA00023204"/>
    </source>
</evidence>
<dbReference type="Gene3D" id="3.40.1170.60">
    <property type="match status" value="1"/>
</dbReference>
<proteinExistence type="inferred from homology"/>
<dbReference type="Proteomes" id="UP000294796">
    <property type="component" value="Unassembled WGS sequence"/>
</dbReference>
<dbReference type="PANTHER" id="PTHR11076">
    <property type="entry name" value="DNA REPAIR POLYMERASE UMUC / TRANSFERASE FAMILY MEMBER"/>
    <property type="match status" value="1"/>
</dbReference>
<dbReference type="PROSITE" id="PS50173">
    <property type="entry name" value="UMUC"/>
    <property type="match status" value="1"/>
</dbReference>
<dbReference type="GO" id="GO:0003887">
    <property type="term" value="F:DNA-directed DNA polymerase activity"/>
    <property type="evidence" value="ECO:0007669"/>
    <property type="project" value="TreeGrafter"/>
</dbReference>
<dbReference type="Pfam" id="PF00817">
    <property type="entry name" value="IMS"/>
    <property type="match status" value="1"/>
</dbReference>
<dbReference type="SUPFAM" id="SSF56672">
    <property type="entry name" value="DNA/RNA polymerases"/>
    <property type="match status" value="1"/>
</dbReference>
<dbReference type="InterPro" id="IPR017961">
    <property type="entry name" value="DNA_pol_Y-fam_little_finger"/>
</dbReference>
<dbReference type="Gene3D" id="3.30.1490.100">
    <property type="entry name" value="DNA polymerase, Y-family, little finger domain"/>
    <property type="match status" value="1"/>
</dbReference>
<dbReference type="SUPFAM" id="SSF100879">
    <property type="entry name" value="Lesion bypass DNA polymerase (Y-family), little finger domain"/>
    <property type="match status" value="1"/>
</dbReference>
<dbReference type="InterPro" id="IPR043128">
    <property type="entry name" value="Rev_trsase/Diguanyl_cyclase"/>
</dbReference>
<evidence type="ECO:0000256" key="2">
    <source>
        <dbReference type="ARBA" id="ARBA00022763"/>
    </source>
</evidence>
<dbReference type="GO" id="GO:0003684">
    <property type="term" value="F:damaged DNA binding"/>
    <property type="evidence" value="ECO:0007669"/>
    <property type="project" value="InterPro"/>
</dbReference>
<comment type="similarity">
    <text evidence="1">Belongs to the DNA polymerase type-Y family.</text>
</comment>
<sequence>MFGLVDGNNFYATCERVFNPSLRGQPVCILSSNDGCAIARSDECKRLGVKMGQPIHEVPPHIRRQLRIFSANFGLYGDLSGRVVSVLREWFPRVEVYSIDESFVTFDGVPAEQREAMARQARSQIFQWVGIPCCVGIGPTKTLAKLANKLAKKTPHGVVTALPGSPELETYPVEDAWGVGRKLTAKLGAEGILTAADLARANPDTLRSRYGVTLARTQRELQGVVCSDLEEVEPERQQIVVSRSFGQEVTSLEDLQQAVSTFAQRACEKLRSRSLQASGVWVWLNTNPFKPGAAQYHPSKAFNFIAPTSDTREVLLVAQGLAKAMWKNGYRYKKAGVGLLDLTHGDVHQGDLFAGIDPRSQALMKVMDQANAKFGRGTMGMASSAWRSKGPALAKPVWAMNQKNLSPAYTTRWDQLVRVR</sequence>
<dbReference type="InterPro" id="IPR001126">
    <property type="entry name" value="UmuC"/>
</dbReference>
<comment type="caution">
    <text evidence="7">The sequence shown here is derived from an EMBL/GenBank/DDBJ whole genome shotgun (WGS) entry which is preliminary data.</text>
</comment>
<dbReference type="Pfam" id="PF13438">
    <property type="entry name" value="DUF4113"/>
    <property type="match status" value="1"/>
</dbReference>
<organism evidence="7 8">
    <name type="scientific">Luteimonas aestuarii</name>
    <dbReference type="NCBI Taxonomy" id="453837"/>
    <lineage>
        <taxon>Bacteria</taxon>
        <taxon>Pseudomonadati</taxon>
        <taxon>Pseudomonadota</taxon>
        <taxon>Gammaproteobacteria</taxon>
        <taxon>Lysobacterales</taxon>
        <taxon>Lysobacteraceae</taxon>
        <taxon>Luteimonas</taxon>
    </lineage>
</organism>
<dbReference type="CDD" id="cd01700">
    <property type="entry name" value="PolY_Pol_V_umuC"/>
    <property type="match status" value="1"/>
</dbReference>
<dbReference type="GO" id="GO:0042276">
    <property type="term" value="P:error-prone translesion synthesis"/>
    <property type="evidence" value="ECO:0007669"/>
    <property type="project" value="TreeGrafter"/>
</dbReference>
<evidence type="ECO:0000256" key="5">
    <source>
        <dbReference type="ARBA" id="ARBA00023236"/>
    </source>
</evidence>
<dbReference type="Gene3D" id="1.10.150.20">
    <property type="entry name" value="5' to 3' exonuclease, C-terminal subdomain"/>
    <property type="match status" value="1"/>
</dbReference>
<dbReference type="RefSeq" id="WP_133320402.1">
    <property type="nucleotide sequence ID" value="NZ_SMTF01000001.1"/>
</dbReference>
<gene>
    <name evidence="7" type="ORF">E2F46_01485</name>
</gene>
<keyword evidence="3" id="KW-0741">SOS mutagenesis</keyword>
<evidence type="ECO:0000256" key="3">
    <source>
        <dbReference type="ARBA" id="ARBA00023199"/>
    </source>
</evidence>